<reference evidence="6" key="1">
    <citation type="submission" date="2015-09" db="EMBL/GenBank/DDBJ databases">
        <authorList>
            <person name="Daims H."/>
        </authorList>
    </citation>
    <scope>NUCLEOTIDE SEQUENCE [LARGE SCALE GENOMIC DNA]</scope>
</reference>
<dbReference type="EMBL" id="LN885086">
    <property type="protein sequence ID" value="CUQ66118.1"/>
    <property type="molecule type" value="Genomic_DNA"/>
</dbReference>
<dbReference type="FunFam" id="3.40.1280.10:FF:000008">
    <property type="entry name" value="Group 3 RNA methyltransferase TrmH"/>
    <property type="match status" value="1"/>
</dbReference>
<dbReference type="CDD" id="cd18103">
    <property type="entry name" value="SpoU-like_RlmB"/>
    <property type="match status" value="1"/>
</dbReference>
<proteinExistence type="inferred from homology"/>
<name>A0A0S4KUL4_9BACT</name>
<dbReference type="SMART" id="SM00967">
    <property type="entry name" value="SpoU_sub_bind"/>
    <property type="match status" value="1"/>
</dbReference>
<accession>A0A0S4KUL4</accession>
<dbReference type="GO" id="GO:0003723">
    <property type="term" value="F:RNA binding"/>
    <property type="evidence" value="ECO:0007669"/>
    <property type="project" value="InterPro"/>
</dbReference>
<dbReference type="STRING" id="1715989.NITINOP_1143"/>
<dbReference type="PANTHER" id="PTHR46429:SF1">
    <property type="entry name" value="23S RRNA (GUANOSINE-2'-O-)-METHYLTRANSFERASE RLMB"/>
    <property type="match status" value="1"/>
</dbReference>
<sequence>MGQAGGNADGREILYGLHAVREAIRAGARPIRRILVLRTDRQFGDLVKAAKAKHVPVHVEPPAVFHRLVPHGKHQGVIAFVAAKPYSTTDDIVKQARAKGEPPLLLLLDGVEDPHNLGAALRTAEAAGVHGVFIPERRAVGLTPVVAKASAGAIDHVAVCQVTNLTRLIDDLKEEGIWVYAVESTATTRYAAVDMTGPVAFVFGGEGEGIRPGVLKACDGRISIPMKGRVASLNVSAALAVVLYEAVRQRGENKPVPRSLDFEHASFDRGFEQLGGV</sequence>
<dbReference type="Proteomes" id="UP000066284">
    <property type="component" value="Chromosome 1"/>
</dbReference>
<evidence type="ECO:0000313" key="5">
    <source>
        <dbReference type="EMBL" id="CUQ66118.1"/>
    </source>
</evidence>
<dbReference type="Gene3D" id="3.30.1330.30">
    <property type="match status" value="1"/>
</dbReference>
<keyword evidence="3 5" id="KW-0808">Transferase</keyword>
<dbReference type="AlphaFoldDB" id="A0A0S4KUL4"/>
<keyword evidence="6" id="KW-1185">Reference proteome</keyword>
<dbReference type="EC" id="2.1.1.-" evidence="5"/>
<dbReference type="PANTHER" id="PTHR46429">
    <property type="entry name" value="23S RRNA (GUANOSINE-2'-O-)-METHYLTRANSFERASE RLMB"/>
    <property type="match status" value="1"/>
</dbReference>
<evidence type="ECO:0000256" key="2">
    <source>
        <dbReference type="ARBA" id="ARBA00022603"/>
    </source>
</evidence>
<dbReference type="GO" id="GO:0005829">
    <property type="term" value="C:cytosol"/>
    <property type="evidence" value="ECO:0007669"/>
    <property type="project" value="TreeGrafter"/>
</dbReference>
<dbReference type="InterPro" id="IPR029064">
    <property type="entry name" value="Ribosomal_eL30-like_sf"/>
</dbReference>
<keyword evidence="2 5" id="KW-0489">Methyltransferase</keyword>
<dbReference type="GO" id="GO:0006396">
    <property type="term" value="P:RNA processing"/>
    <property type="evidence" value="ECO:0007669"/>
    <property type="project" value="InterPro"/>
</dbReference>
<dbReference type="InterPro" id="IPR004441">
    <property type="entry name" value="rRNA_MeTrfase_TrmH"/>
</dbReference>
<protein>
    <submittedName>
        <fullName evidence="5">Putative TrmH family tRNA/rRNA methyltransferase YacO</fullName>
        <ecNumber evidence="5">2.1.1.-</ecNumber>
    </submittedName>
</protein>
<organism evidence="5 6">
    <name type="scientific">Candidatus Nitrospira inopinata</name>
    <dbReference type="NCBI Taxonomy" id="1715989"/>
    <lineage>
        <taxon>Bacteria</taxon>
        <taxon>Pseudomonadati</taxon>
        <taxon>Nitrospirota</taxon>
        <taxon>Nitrospiria</taxon>
        <taxon>Nitrospirales</taxon>
        <taxon>Nitrospiraceae</taxon>
        <taxon>Nitrospira</taxon>
    </lineage>
</organism>
<gene>
    <name evidence="5" type="primary">yacO</name>
    <name evidence="5" type="ORF">NITINOP_1143</name>
</gene>
<dbReference type="NCBIfam" id="TIGR00186">
    <property type="entry name" value="rRNA_methyl_3"/>
    <property type="match status" value="1"/>
</dbReference>
<feature type="domain" description="RNA 2-O ribose methyltransferase substrate binding" evidence="4">
    <location>
        <begin position="13"/>
        <end position="87"/>
    </location>
</feature>
<dbReference type="Gene3D" id="3.40.1280.10">
    <property type="match status" value="1"/>
</dbReference>
<dbReference type="RefSeq" id="WP_231908736.1">
    <property type="nucleotide sequence ID" value="NZ_LN885086.1"/>
</dbReference>
<evidence type="ECO:0000256" key="1">
    <source>
        <dbReference type="ARBA" id="ARBA00007228"/>
    </source>
</evidence>
<evidence type="ECO:0000259" key="4">
    <source>
        <dbReference type="SMART" id="SM00967"/>
    </source>
</evidence>
<dbReference type="GO" id="GO:0008173">
    <property type="term" value="F:RNA methyltransferase activity"/>
    <property type="evidence" value="ECO:0007669"/>
    <property type="project" value="InterPro"/>
</dbReference>
<dbReference type="InterPro" id="IPR029026">
    <property type="entry name" value="tRNA_m1G_MTases_N"/>
</dbReference>
<dbReference type="KEGG" id="nio:NITINOP_1143"/>
<dbReference type="GO" id="GO:0032259">
    <property type="term" value="P:methylation"/>
    <property type="evidence" value="ECO:0007669"/>
    <property type="project" value="UniProtKB-KW"/>
</dbReference>
<dbReference type="InterPro" id="IPR013123">
    <property type="entry name" value="SpoU_subst-bd"/>
</dbReference>
<dbReference type="Pfam" id="PF00588">
    <property type="entry name" value="SpoU_methylase"/>
    <property type="match status" value="1"/>
</dbReference>
<evidence type="ECO:0000313" key="6">
    <source>
        <dbReference type="Proteomes" id="UP000066284"/>
    </source>
</evidence>
<comment type="similarity">
    <text evidence="1">Belongs to the class IV-like SAM-binding methyltransferase superfamily. RNA methyltransferase TrmH family.</text>
</comment>
<dbReference type="InterPro" id="IPR029028">
    <property type="entry name" value="Alpha/beta_knot_MTases"/>
</dbReference>
<dbReference type="SUPFAM" id="SSF55315">
    <property type="entry name" value="L30e-like"/>
    <property type="match status" value="1"/>
</dbReference>
<evidence type="ECO:0000256" key="3">
    <source>
        <dbReference type="ARBA" id="ARBA00022679"/>
    </source>
</evidence>
<dbReference type="Pfam" id="PF08032">
    <property type="entry name" value="SpoU_sub_bind"/>
    <property type="match status" value="1"/>
</dbReference>
<dbReference type="SUPFAM" id="SSF75217">
    <property type="entry name" value="alpha/beta knot"/>
    <property type="match status" value="1"/>
</dbReference>
<dbReference type="InterPro" id="IPR001537">
    <property type="entry name" value="SpoU_MeTrfase"/>
</dbReference>